<evidence type="ECO:0000256" key="14">
    <source>
        <dbReference type="PROSITE-ProRule" id="PRU01011"/>
    </source>
</evidence>
<dbReference type="Gene3D" id="2.110.10.10">
    <property type="entry name" value="Hemopexin-like domain"/>
    <property type="match status" value="1"/>
</dbReference>
<dbReference type="GO" id="GO:0006508">
    <property type="term" value="P:proteolysis"/>
    <property type="evidence" value="ECO:0007669"/>
    <property type="project" value="UniProtKB-KW"/>
</dbReference>
<feature type="binding site" evidence="11">
    <location>
        <position position="261"/>
    </location>
    <ligand>
        <name>Zn(2+)</name>
        <dbReference type="ChEBI" id="CHEBI:29105"/>
        <label>2</label>
        <note>catalytic</note>
    </ligand>
</feature>
<evidence type="ECO:0000256" key="1">
    <source>
        <dbReference type="ARBA" id="ARBA00010370"/>
    </source>
</evidence>
<keyword evidence="3 11" id="KW-0479">Metal-binding</keyword>
<dbReference type="AlphaFoldDB" id="A0A1J1I9A7"/>
<name>A0A1J1I9A7_9DIPT</name>
<dbReference type="InterPro" id="IPR021190">
    <property type="entry name" value="Pept_M10A"/>
</dbReference>
<dbReference type="InterPro" id="IPR036365">
    <property type="entry name" value="PGBD-like_sf"/>
</dbReference>
<evidence type="ECO:0000256" key="3">
    <source>
        <dbReference type="ARBA" id="ARBA00022723"/>
    </source>
</evidence>
<dbReference type="FunFam" id="3.40.390.10:FF:000022">
    <property type="entry name" value="Matrix metalloproteinase 1, isoform C"/>
    <property type="match status" value="1"/>
</dbReference>
<accession>A0A1J1I9A7</accession>
<dbReference type="SMART" id="SM00120">
    <property type="entry name" value="HX"/>
    <property type="match status" value="4"/>
</dbReference>
<feature type="binding site" evidence="12">
    <location>
        <position position="403"/>
    </location>
    <ligand>
        <name>Ca(2+)</name>
        <dbReference type="ChEBI" id="CHEBI:29108"/>
        <label>4</label>
    </ligand>
</feature>
<evidence type="ECO:0000256" key="9">
    <source>
        <dbReference type="ARBA" id="ARBA00023145"/>
    </source>
</evidence>
<feature type="binding site" evidence="12">
    <location>
        <position position="211"/>
    </location>
    <ligand>
        <name>Zn(2+)</name>
        <dbReference type="ChEBI" id="CHEBI:29105"/>
        <label>1</label>
    </ligand>
</feature>
<dbReference type="InterPro" id="IPR036375">
    <property type="entry name" value="Hemopexin-like_dom_sf"/>
</dbReference>
<dbReference type="SUPFAM" id="SSF55486">
    <property type="entry name" value="Metalloproteases ('zincins'), catalytic domain"/>
    <property type="match status" value="1"/>
</dbReference>
<dbReference type="GO" id="GO:0005615">
    <property type="term" value="C:extracellular space"/>
    <property type="evidence" value="ECO:0007669"/>
    <property type="project" value="TreeGrafter"/>
</dbReference>
<gene>
    <name evidence="18" type="ORF">CLUMA_CG009940</name>
</gene>
<evidence type="ECO:0000256" key="5">
    <source>
        <dbReference type="ARBA" id="ARBA00022737"/>
    </source>
</evidence>
<feature type="repeat" description="Hemopexin" evidence="14">
    <location>
        <begin position="447"/>
        <end position="492"/>
    </location>
</feature>
<evidence type="ECO:0000256" key="6">
    <source>
        <dbReference type="ARBA" id="ARBA00022801"/>
    </source>
</evidence>
<dbReference type="SMART" id="SM00235">
    <property type="entry name" value="ZnMc"/>
    <property type="match status" value="1"/>
</dbReference>
<protein>
    <submittedName>
        <fullName evidence="18">CLUMA_CG009940, isoform A</fullName>
    </submittedName>
</protein>
<evidence type="ECO:0000256" key="10">
    <source>
        <dbReference type="PIRSR" id="PIRSR001191-1"/>
    </source>
</evidence>
<keyword evidence="9" id="KW-0865">Zymogen</keyword>
<feature type="binding site" evidence="12">
    <location>
        <position position="196"/>
    </location>
    <ligand>
        <name>Zn(2+)</name>
        <dbReference type="ChEBI" id="CHEBI:29105"/>
        <label>1</label>
    </ligand>
</feature>
<feature type="binding site" evidence="12">
    <location>
        <position position="229"/>
    </location>
    <ligand>
        <name>Ca(2+)</name>
        <dbReference type="ChEBI" id="CHEBI:29108"/>
        <label>1</label>
    </ligand>
</feature>
<reference evidence="18 19" key="1">
    <citation type="submission" date="2015-04" db="EMBL/GenBank/DDBJ databases">
        <authorList>
            <person name="Syromyatnikov M.Y."/>
            <person name="Popov V.N."/>
        </authorList>
    </citation>
    <scope>NUCLEOTIDE SEQUENCE [LARGE SCALE GENOMIC DNA]</scope>
</reference>
<evidence type="ECO:0000313" key="18">
    <source>
        <dbReference type="EMBL" id="CRK96840.1"/>
    </source>
</evidence>
<feature type="signal peptide" evidence="16">
    <location>
        <begin position="1"/>
        <end position="20"/>
    </location>
</feature>
<feature type="binding site" evidence="11">
    <location>
        <position position="255"/>
    </location>
    <ligand>
        <name>Zn(2+)</name>
        <dbReference type="ChEBI" id="CHEBI:29105"/>
        <label>2</label>
        <note>catalytic</note>
    </ligand>
</feature>
<comment type="cofactor">
    <cofactor evidence="12">
        <name>Ca(2+)</name>
        <dbReference type="ChEBI" id="CHEBI:29108"/>
    </cofactor>
    <text evidence="12">Can bind about 5 Ca(2+) ions per subunit.</text>
</comment>
<feature type="modified residue" description="Phosphotyrosine; by PKDCC" evidence="13">
    <location>
        <position position="481"/>
    </location>
</feature>
<keyword evidence="5" id="KW-0677">Repeat</keyword>
<feature type="binding site" evidence="12">
    <location>
        <position position="224"/>
    </location>
    <ligand>
        <name>Zn(2+)</name>
        <dbReference type="ChEBI" id="CHEBI:29105"/>
        <label>1</label>
    </ligand>
</feature>
<dbReference type="CDD" id="cd04278">
    <property type="entry name" value="ZnMc_MMP"/>
    <property type="match status" value="1"/>
</dbReference>
<comment type="cofactor">
    <cofactor evidence="12">
        <name>Zn(2+)</name>
        <dbReference type="ChEBI" id="CHEBI:29105"/>
    </cofactor>
    <text evidence="12">Binds 2 Zn(2+) ions per subunit.</text>
</comment>
<feature type="region of interest" description="Disordered" evidence="15">
    <location>
        <begin position="298"/>
        <end position="395"/>
    </location>
</feature>
<dbReference type="PROSITE" id="PS51642">
    <property type="entry name" value="HEMOPEXIN_2"/>
    <property type="match status" value="3"/>
</dbReference>
<evidence type="ECO:0000256" key="7">
    <source>
        <dbReference type="ARBA" id="ARBA00022833"/>
    </source>
</evidence>
<feature type="repeat" description="Hemopexin" evidence="14">
    <location>
        <begin position="494"/>
        <end position="541"/>
    </location>
</feature>
<dbReference type="InterPro" id="IPR024079">
    <property type="entry name" value="MetalloPept_cat_dom_sf"/>
</dbReference>
<dbReference type="InterPro" id="IPR018487">
    <property type="entry name" value="Hemopexin-like_repeat"/>
</dbReference>
<feature type="binding site" evidence="11">
    <location>
        <position position="251"/>
    </location>
    <ligand>
        <name>Zn(2+)</name>
        <dbReference type="ChEBI" id="CHEBI:29105"/>
        <label>2</label>
        <note>catalytic</note>
    </ligand>
</feature>
<evidence type="ECO:0000256" key="15">
    <source>
        <dbReference type="SAM" id="MobiDB-lite"/>
    </source>
</evidence>
<keyword evidence="19" id="KW-1185">Reference proteome</keyword>
<feature type="binding site" evidence="12">
    <location>
        <position position="204"/>
    </location>
    <ligand>
        <name>Ca(2+)</name>
        <dbReference type="ChEBI" id="CHEBI:29108"/>
        <label>3</label>
    </ligand>
</feature>
<keyword evidence="2" id="KW-0645">Protease</keyword>
<feature type="repeat" description="Hemopexin" evidence="14">
    <location>
        <begin position="395"/>
        <end position="443"/>
    </location>
</feature>
<organism evidence="18 19">
    <name type="scientific">Clunio marinus</name>
    <dbReference type="NCBI Taxonomy" id="568069"/>
    <lineage>
        <taxon>Eukaryota</taxon>
        <taxon>Metazoa</taxon>
        <taxon>Ecdysozoa</taxon>
        <taxon>Arthropoda</taxon>
        <taxon>Hexapoda</taxon>
        <taxon>Insecta</taxon>
        <taxon>Pterygota</taxon>
        <taxon>Neoptera</taxon>
        <taxon>Endopterygota</taxon>
        <taxon>Diptera</taxon>
        <taxon>Nematocera</taxon>
        <taxon>Chironomoidea</taxon>
        <taxon>Chironomidae</taxon>
        <taxon>Clunio</taxon>
    </lineage>
</organism>
<dbReference type="Pfam" id="PF01471">
    <property type="entry name" value="PG_binding_1"/>
    <property type="match status" value="1"/>
</dbReference>
<keyword evidence="7 11" id="KW-0862">Zinc</keyword>
<dbReference type="Pfam" id="PF00045">
    <property type="entry name" value="Hemopexin"/>
    <property type="match status" value="3"/>
</dbReference>
<feature type="compositionally biased region" description="Low complexity" evidence="15">
    <location>
        <begin position="369"/>
        <end position="382"/>
    </location>
</feature>
<dbReference type="Gene3D" id="3.40.390.10">
    <property type="entry name" value="Collagenase (Catalytic Domain)"/>
    <property type="match status" value="1"/>
</dbReference>
<feature type="compositionally biased region" description="Basic residues" evidence="15">
    <location>
        <begin position="383"/>
        <end position="392"/>
    </location>
</feature>
<feature type="binding site" evidence="12">
    <location>
        <position position="198"/>
    </location>
    <ligand>
        <name>Zn(2+)</name>
        <dbReference type="ChEBI" id="CHEBI:29105"/>
        <label>1</label>
    </ligand>
</feature>
<feature type="compositionally biased region" description="Low complexity" evidence="15">
    <location>
        <begin position="315"/>
        <end position="338"/>
    </location>
</feature>
<keyword evidence="4 16" id="KW-0732">Signal</keyword>
<dbReference type="InterPro" id="IPR002477">
    <property type="entry name" value="Peptidoglycan-bd-like"/>
</dbReference>
<dbReference type="SUPFAM" id="SSF50923">
    <property type="entry name" value="Hemopexin-like domain"/>
    <property type="match status" value="1"/>
</dbReference>
<evidence type="ECO:0000259" key="17">
    <source>
        <dbReference type="SMART" id="SM00235"/>
    </source>
</evidence>
<feature type="binding site" evidence="12">
    <location>
        <position position="222"/>
    </location>
    <ligand>
        <name>Ca(2+)</name>
        <dbReference type="ChEBI" id="CHEBI:29108"/>
        <label>2</label>
    </ligand>
</feature>
<dbReference type="Pfam" id="PF00413">
    <property type="entry name" value="Peptidase_M10"/>
    <property type="match status" value="1"/>
</dbReference>
<comment type="similarity">
    <text evidence="1">Belongs to the peptidase M10A family.</text>
</comment>
<proteinExistence type="inferred from homology"/>
<dbReference type="InterPro" id="IPR033739">
    <property type="entry name" value="M10A_MMP"/>
</dbReference>
<evidence type="ECO:0000256" key="13">
    <source>
        <dbReference type="PIRSR" id="PIRSR621190-4"/>
    </source>
</evidence>
<evidence type="ECO:0000256" key="12">
    <source>
        <dbReference type="PIRSR" id="PIRSR621190-2"/>
    </source>
</evidence>
<evidence type="ECO:0000256" key="11">
    <source>
        <dbReference type="PIRSR" id="PIRSR001191-2"/>
    </source>
</evidence>
<feature type="compositionally biased region" description="Basic and acidic residues" evidence="15">
    <location>
        <begin position="339"/>
        <end position="349"/>
    </location>
</feature>
<dbReference type="GO" id="GO:0030198">
    <property type="term" value="P:extracellular matrix organization"/>
    <property type="evidence" value="ECO:0007669"/>
    <property type="project" value="TreeGrafter"/>
</dbReference>
<dbReference type="InterPro" id="IPR001818">
    <property type="entry name" value="Pept_M10_metallopeptidase"/>
</dbReference>
<dbReference type="PRINTS" id="PR00138">
    <property type="entry name" value="MATRIXIN"/>
</dbReference>
<dbReference type="GO" id="GO:0004222">
    <property type="term" value="F:metalloendopeptidase activity"/>
    <property type="evidence" value="ECO:0007669"/>
    <property type="project" value="InterPro"/>
</dbReference>
<dbReference type="Proteomes" id="UP000183832">
    <property type="component" value="Unassembled WGS sequence"/>
</dbReference>
<dbReference type="PANTHER" id="PTHR10201:SF291">
    <property type="entry name" value="MATRIX METALLOPROTEINASE 1, ISOFORM C-RELATED"/>
    <property type="match status" value="1"/>
</dbReference>
<dbReference type="InterPro" id="IPR000585">
    <property type="entry name" value="Hemopexin-like_dom"/>
</dbReference>
<dbReference type="GO" id="GO:0008270">
    <property type="term" value="F:zinc ion binding"/>
    <property type="evidence" value="ECO:0007669"/>
    <property type="project" value="InterPro"/>
</dbReference>
<dbReference type="FunFam" id="2.110.10.10:FF:000018">
    <property type="entry name" value="Matrix metallopeptidase 25b"/>
    <property type="match status" value="1"/>
</dbReference>
<feature type="binding site" evidence="12">
    <location>
        <position position="546"/>
    </location>
    <ligand>
        <name>Ca(2+)</name>
        <dbReference type="ChEBI" id="CHEBI:29108"/>
        <label>4</label>
    </ligand>
</feature>
<feature type="binding site" description="in inhibited form" evidence="12">
    <location>
        <position position="105"/>
    </location>
    <ligand>
        <name>Zn(2+)</name>
        <dbReference type="ChEBI" id="CHEBI:29105"/>
        <label>2</label>
        <note>catalytic</note>
    </ligand>
</feature>
<feature type="binding site" evidence="12">
    <location>
        <position position="229"/>
    </location>
    <ligand>
        <name>Ca(2+)</name>
        <dbReference type="ChEBI" id="CHEBI:29108"/>
        <label>3</label>
    </ligand>
</feature>
<feature type="binding site" evidence="12">
    <location>
        <position position="269"/>
    </location>
    <ligand>
        <name>Zn(2+)</name>
        <dbReference type="ChEBI" id="CHEBI:29105"/>
        <label>2</label>
        <note>catalytic</note>
    </ligand>
</feature>
<dbReference type="GO" id="GO:0030574">
    <property type="term" value="P:collagen catabolic process"/>
    <property type="evidence" value="ECO:0007669"/>
    <property type="project" value="TreeGrafter"/>
</dbReference>
<dbReference type="GO" id="GO:0031012">
    <property type="term" value="C:extracellular matrix"/>
    <property type="evidence" value="ECO:0007669"/>
    <property type="project" value="InterPro"/>
</dbReference>
<evidence type="ECO:0000313" key="19">
    <source>
        <dbReference type="Proteomes" id="UP000183832"/>
    </source>
</evidence>
<dbReference type="PIRSF" id="PIRSF001191">
    <property type="entry name" value="Peptidase_M10A_matrix"/>
    <property type="match status" value="1"/>
</dbReference>
<feature type="chain" id="PRO_5012000786" evidence="16">
    <location>
        <begin position="21"/>
        <end position="650"/>
    </location>
</feature>
<feature type="binding site" evidence="12">
    <location>
        <position position="500"/>
    </location>
    <ligand>
        <name>Ca(2+)</name>
        <dbReference type="ChEBI" id="CHEBI:29108"/>
        <label>5</label>
    </ligand>
</feature>
<dbReference type="PANTHER" id="PTHR10201">
    <property type="entry name" value="MATRIX METALLOPROTEINASE"/>
    <property type="match status" value="1"/>
</dbReference>
<dbReference type="EMBL" id="CVRI01000044">
    <property type="protein sequence ID" value="CRK96840.1"/>
    <property type="molecule type" value="Genomic_DNA"/>
</dbReference>
<feature type="active site" evidence="10">
    <location>
        <position position="252"/>
    </location>
</feature>
<evidence type="ECO:0000256" key="8">
    <source>
        <dbReference type="ARBA" id="ARBA00023049"/>
    </source>
</evidence>
<feature type="binding site" evidence="12">
    <location>
        <position position="220"/>
    </location>
    <ligand>
        <name>Ca(2+)</name>
        <dbReference type="ChEBI" id="CHEBI:29108"/>
        <label>2</label>
    </ligand>
</feature>
<feature type="binding site" evidence="12">
    <location>
        <position position="451"/>
    </location>
    <ligand>
        <name>Ca(2+)</name>
        <dbReference type="ChEBI" id="CHEBI:29108"/>
        <label>4</label>
    </ligand>
</feature>
<dbReference type="CDD" id="cd00094">
    <property type="entry name" value="HX"/>
    <property type="match status" value="1"/>
</dbReference>
<dbReference type="SUPFAM" id="SSF47090">
    <property type="entry name" value="PGBD-like"/>
    <property type="match status" value="1"/>
</dbReference>
<dbReference type="OrthoDB" id="406838at2759"/>
<evidence type="ECO:0000256" key="16">
    <source>
        <dbReference type="SAM" id="SignalP"/>
    </source>
</evidence>
<feature type="binding site" evidence="12">
    <location>
        <position position="186"/>
    </location>
    <ligand>
        <name>Ca(2+)</name>
        <dbReference type="ChEBI" id="CHEBI:29108"/>
        <label>2</label>
    </ligand>
</feature>
<dbReference type="InterPro" id="IPR006026">
    <property type="entry name" value="Peptidase_Metallo"/>
</dbReference>
<keyword evidence="12" id="KW-0106">Calcium</keyword>
<feature type="binding site" evidence="12">
    <location>
        <position position="203"/>
    </location>
    <ligand>
        <name>Ca(2+)</name>
        <dbReference type="ChEBI" id="CHEBI:29108"/>
        <label>3</label>
    </ligand>
</feature>
<keyword evidence="8" id="KW-0482">Metalloprotease</keyword>
<sequence length="650" mass="76330">MEPRIHFIGFFLLIIRFINIDSHPRHENPASRLSHNNKLETDFSDDVQNYLMQFGYLPKSSMETGNLRSEDQLKDAIRSLQKYGNIPVTGRIDERTRMLLKSPRCGVPDFDTSDFKARKWHQSTRSKRFVIQGQKWSTENVTWSLVNQTMSTLDAGQTRRILHEALSVWSKNSKLNFREVLSTEADIQVLFAKKHHGDGYDFDGPGNILAHAFYPGSGRGGDAHFDQDEDWHLDDRTIEHYGTSLKNVAVHEFGHSLGLGHSSVQGAVMFPWYHGYRGDGDLPEDDRLAIQSIYGTRNGAKQWGPNPRRHHYTRRTTTTPRTTTTRRSYTRRYYTSNRKYNDPKGRRNSFDTNNPSKYPDRPRYYPSVATTKSPTTKTTTAHHNTHHNRHHHPIPETCNTAYDAITIIRGEIFIFKGRYLWRVGNDGLLGGYPHEITKMWNELPRDLTHIDSVYENKRRQIVFFIGKRYYVFHSQHLLPDYPKPLTDLGLPETLEKIDAALVWGHNNRTYFYSGTEYWRFDEDVMHVELDYPRDMSMWRGIGYDIDSAFQYKDGKGYWQFDDYHMRVAHESQKKSAQRWMGCREVLELYPDQRQYLKNTKRDEEMEDVENDDEEDMYFEFESSSQTSKSSIQFTLLYLMETDWGSPKKIR</sequence>
<evidence type="ECO:0000256" key="2">
    <source>
        <dbReference type="ARBA" id="ARBA00022670"/>
    </source>
</evidence>
<feature type="binding site" evidence="12">
    <location>
        <position position="405"/>
    </location>
    <ligand>
        <name>Ca(2+)</name>
        <dbReference type="ChEBI" id="CHEBI:29108"/>
        <label>5</label>
    </ligand>
</feature>
<evidence type="ECO:0000256" key="4">
    <source>
        <dbReference type="ARBA" id="ARBA00022729"/>
    </source>
</evidence>
<dbReference type="STRING" id="568069.A0A1J1I9A7"/>
<feature type="binding site" evidence="12">
    <location>
        <position position="226"/>
    </location>
    <ligand>
        <name>Ca(2+)</name>
        <dbReference type="ChEBI" id="CHEBI:29108"/>
        <label>3</label>
    </ligand>
</feature>
<keyword evidence="6" id="KW-0378">Hydrolase</keyword>
<feature type="domain" description="Peptidase metallopeptidase" evidence="17">
    <location>
        <begin position="132"/>
        <end position="296"/>
    </location>
</feature>